<sequence length="594" mass="68747">MSASKFTVYLLKQQDQDTEFSEVCKNIVENYNQNEAERNNNVEYKEQDTLENTGLKHIEEIKIYVAPHRTIPKWKDTLKNLIESNDLNDIENINYSFLFFIKIKDCIFAITGGKGHLVINEHKNYFFGLDILSKIMEPNDNIIKSTGDRALHGNRFSGIQQFNNFVNLRSEDSISSYFKQINTHLDKGVISKEFGIEINNGRDGVNFLARDSIKLGKSLTLNELDLFILNIDRLVNKEDTKSLINKFTEINNQDSLYSELNERLESDLMNLIKNENIDSNISLLSSTQFDLECDFYILKNKSHKRNLLESELQLSLNNIIDVLKGKYSKPEDLQNLKLIEDFLKPVRLYGILDGETEVDDRIFDLLDVHLRHNESSYIFISGKWFLLDNQFIEEIDSQFKSQVTPYYVESDEFNFLNSWNSGSEGEYNFSHYKNDDVQVLDKILVDNIEVCDLMTIKDNKTIYVHVKDGLAGDTRILCAQILIAMQAIQNVKTHADTFFLEKYYESISNKLSTDSEQLKKSAEKFINKFPTQDEFVSWIIKSSPTFIFAFRPNNHDIHEPKTISSTPAKIAMLNMVREAKLYDIDLKIVAIANS</sequence>
<proteinExistence type="predicted"/>
<evidence type="ECO:0000313" key="1">
    <source>
        <dbReference type="EMBL" id="MEN2766843.1"/>
    </source>
</evidence>
<comment type="caution">
    <text evidence="1">The sequence shown here is derived from an EMBL/GenBank/DDBJ whole genome shotgun (WGS) entry which is preliminary data.</text>
</comment>
<dbReference type="Proteomes" id="UP001444625">
    <property type="component" value="Unassembled WGS sequence"/>
</dbReference>
<organism evidence="1 2">
    <name type="scientific">Ornithinibacillus xuwenensis</name>
    <dbReference type="NCBI Taxonomy" id="3144668"/>
    <lineage>
        <taxon>Bacteria</taxon>
        <taxon>Bacillati</taxon>
        <taxon>Bacillota</taxon>
        <taxon>Bacilli</taxon>
        <taxon>Bacillales</taxon>
        <taxon>Bacillaceae</taxon>
        <taxon>Ornithinibacillus</taxon>
    </lineage>
</organism>
<gene>
    <name evidence="1" type="ORF">ABC228_06575</name>
</gene>
<evidence type="ECO:0000313" key="2">
    <source>
        <dbReference type="Proteomes" id="UP001444625"/>
    </source>
</evidence>
<reference evidence="1 2" key="1">
    <citation type="submission" date="2024-05" db="EMBL/GenBank/DDBJ databases">
        <authorList>
            <person name="Haq I."/>
            <person name="Ullah Z."/>
            <person name="Ahmad R."/>
            <person name="Li M."/>
            <person name="Tong Y."/>
        </authorList>
    </citation>
    <scope>NUCLEOTIDE SEQUENCE [LARGE SCALE GENOMIC DNA]</scope>
    <source>
        <strain evidence="1 2">16A2E</strain>
    </source>
</reference>
<protein>
    <submittedName>
        <fullName evidence="1">DUF6119 family protein</fullName>
    </submittedName>
</protein>
<dbReference type="EMBL" id="JBDIML010000002">
    <property type="protein sequence ID" value="MEN2766843.1"/>
    <property type="molecule type" value="Genomic_DNA"/>
</dbReference>
<keyword evidence="2" id="KW-1185">Reference proteome</keyword>
<dbReference type="NCBIfam" id="TIGR04141">
    <property type="entry name" value="TIGR04141 family sporadically distributed protein"/>
    <property type="match status" value="1"/>
</dbReference>
<dbReference type="Pfam" id="PF19614">
    <property type="entry name" value="DUF6119"/>
    <property type="match status" value="1"/>
</dbReference>
<name>A0ABU9XEZ2_9BACI</name>
<dbReference type="RefSeq" id="WP_345824312.1">
    <property type="nucleotide sequence ID" value="NZ_JBDIML010000002.1"/>
</dbReference>
<accession>A0ABU9XEZ2</accession>
<dbReference type="InterPro" id="IPR026487">
    <property type="entry name" value="CHP04141"/>
</dbReference>